<dbReference type="PROSITE" id="PS50102">
    <property type="entry name" value="RRM"/>
    <property type="match status" value="3"/>
</dbReference>
<feature type="compositionally biased region" description="Basic and acidic residues" evidence="3">
    <location>
        <begin position="177"/>
        <end position="187"/>
    </location>
</feature>
<accession>A0ABR0WIA5</accession>
<gene>
    <name evidence="5" type="ORF">DH2020_020180</name>
</gene>
<dbReference type="SUPFAM" id="SSF54928">
    <property type="entry name" value="RNA-binding domain, RBD"/>
    <property type="match status" value="2"/>
</dbReference>
<dbReference type="Proteomes" id="UP001318860">
    <property type="component" value="Unassembled WGS sequence"/>
</dbReference>
<feature type="domain" description="RRM" evidence="4">
    <location>
        <begin position="29"/>
        <end position="101"/>
    </location>
</feature>
<dbReference type="Gene3D" id="3.30.70.330">
    <property type="match status" value="3"/>
</dbReference>
<evidence type="ECO:0000313" key="6">
    <source>
        <dbReference type="Proteomes" id="UP001318860"/>
    </source>
</evidence>
<dbReference type="PANTHER" id="PTHR23189">
    <property type="entry name" value="RNA RECOGNITION MOTIF-CONTAINING"/>
    <property type="match status" value="1"/>
</dbReference>
<evidence type="ECO:0000313" key="5">
    <source>
        <dbReference type="EMBL" id="KAK6146311.1"/>
    </source>
</evidence>
<feature type="domain" description="RRM" evidence="4">
    <location>
        <begin position="239"/>
        <end position="314"/>
    </location>
</feature>
<feature type="compositionally biased region" description="Polar residues" evidence="3">
    <location>
        <begin position="559"/>
        <end position="568"/>
    </location>
</feature>
<sequence>MAPPIKSVANPAQSYALGADPPRQNPPSNNLWIGNVSPDVSDTELKVLFEKHGKIDSLTTYPSRNYAFVYYKEVESAKSAKQGLQGHILRGNTLKIEFAKPVEFVGGWNQSICFKEELEKEFLRYGKIQEFRFLKDRNTAYVDYFGLEDAMQALRSMNGKRIGGSQLRVDFLRSQSSRREQGPDAKEGQFPSRNMVPSDFRWMGQDFSNNYPEPSLSGSKRKNQFLPIGSQYGDAPLSNVLWIRHPPSVIIEEDMLHNAMILFGEIERIKTFSDRNYAFVEFRSVEEARQPKRDCRASSLMILGFQSTITIVNSWIERTTWSRFDAALPPESTENHSEQHALHSLTVELLENGVGADIPDVVNCSARTGLDLLSKHYDDAIGAGVAKFDDGTTLFLVPPSDFLNDVLKVPGPKRLYGVVLKFPQVVPSSTALNPQSVHPHSCSCDQLVPSHAVPPTTVAAQAGLALTPELIATLTSLLPANNGSSGSQTSFLPQMPSMLGAMSNVASGVDTNATHWKHENQALDHNVQFVQQLVARSTPSYNLHSAQAAPIVSSTTGQFHQPLNSYSQTHDRRNDLTSQGAASSKPMASVIPMQSGPVSVITEISQHYQQGSSQDVLRVKGQIMELIL</sequence>
<keyword evidence="6" id="KW-1185">Reference proteome</keyword>
<feature type="domain" description="RRM" evidence="4">
    <location>
        <begin position="101"/>
        <end position="174"/>
    </location>
</feature>
<dbReference type="SMART" id="SM00360">
    <property type="entry name" value="RRM"/>
    <property type="match status" value="3"/>
</dbReference>
<protein>
    <recommendedName>
        <fullName evidence="4">RRM domain-containing protein</fullName>
    </recommendedName>
</protein>
<dbReference type="Pfam" id="PF00076">
    <property type="entry name" value="RRM_1"/>
    <property type="match status" value="3"/>
</dbReference>
<dbReference type="InterPro" id="IPR000504">
    <property type="entry name" value="RRM_dom"/>
</dbReference>
<comment type="caution">
    <text evidence="5">The sequence shown here is derived from an EMBL/GenBank/DDBJ whole genome shotgun (WGS) entry which is preliminary data.</text>
</comment>
<feature type="region of interest" description="Disordered" evidence="3">
    <location>
        <begin position="559"/>
        <end position="589"/>
    </location>
</feature>
<proteinExistence type="predicted"/>
<feature type="region of interest" description="Disordered" evidence="3">
    <location>
        <begin position="173"/>
        <end position="193"/>
    </location>
</feature>
<evidence type="ECO:0000256" key="3">
    <source>
        <dbReference type="SAM" id="MobiDB-lite"/>
    </source>
</evidence>
<feature type="region of interest" description="Disordered" evidence="3">
    <location>
        <begin position="1"/>
        <end position="29"/>
    </location>
</feature>
<organism evidence="5 6">
    <name type="scientific">Rehmannia glutinosa</name>
    <name type="common">Chinese foxglove</name>
    <dbReference type="NCBI Taxonomy" id="99300"/>
    <lineage>
        <taxon>Eukaryota</taxon>
        <taxon>Viridiplantae</taxon>
        <taxon>Streptophyta</taxon>
        <taxon>Embryophyta</taxon>
        <taxon>Tracheophyta</taxon>
        <taxon>Spermatophyta</taxon>
        <taxon>Magnoliopsida</taxon>
        <taxon>eudicotyledons</taxon>
        <taxon>Gunneridae</taxon>
        <taxon>Pentapetalae</taxon>
        <taxon>asterids</taxon>
        <taxon>lamiids</taxon>
        <taxon>Lamiales</taxon>
        <taxon>Orobanchaceae</taxon>
        <taxon>Rehmannieae</taxon>
        <taxon>Rehmannia</taxon>
    </lineage>
</organism>
<evidence type="ECO:0000256" key="2">
    <source>
        <dbReference type="PROSITE-ProRule" id="PRU00176"/>
    </source>
</evidence>
<reference evidence="5 6" key="1">
    <citation type="journal article" date="2021" name="Comput. Struct. Biotechnol. J.">
        <title>De novo genome assembly of the potent medicinal plant Rehmannia glutinosa using nanopore technology.</title>
        <authorList>
            <person name="Ma L."/>
            <person name="Dong C."/>
            <person name="Song C."/>
            <person name="Wang X."/>
            <person name="Zheng X."/>
            <person name="Niu Y."/>
            <person name="Chen S."/>
            <person name="Feng W."/>
        </authorList>
    </citation>
    <scope>NUCLEOTIDE SEQUENCE [LARGE SCALE GENOMIC DNA]</scope>
    <source>
        <strain evidence="5">DH-2019</strain>
    </source>
</reference>
<dbReference type="InterPro" id="IPR012677">
    <property type="entry name" value="Nucleotide-bd_a/b_plait_sf"/>
</dbReference>
<dbReference type="CDD" id="cd00590">
    <property type="entry name" value="RRM_SF"/>
    <property type="match status" value="3"/>
</dbReference>
<evidence type="ECO:0000259" key="4">
    <source>
        <dbReference type="PROSITE" id="PS50102"/>
    </source>
</evidence>
<dbReference type="EMBL" id="JABTTQ020000011">
    <property type="protein sequence ID" value="KAK6146311.1"/>
    <property type="molecule type" value="Genomic_DNA"/>
</dbReference>
<evidence type="ECO:0000256" key="1">
    <source>
        <dbReference type="ARBA" id="ARBA00022884"/>
    </source>
</evidence>
<dbReference type="InterPro" id="IPR035979">
    <property type="entry name" value="RBD_domain_sf"/>
</dbReference>
<name>A0ABR0WIA5_REHGL</name>
<keyword evidence="1 2" id="KW-0694">RNA-binding</keyword>